<dbReference type="EMBL" id="MTSE01000024">
    <property type="protein sequence ID" value="OUJ70299.1"/>
    <property type="molecule type" value="Genomic_DNA"/>
</dbReference>
<keyword evidence="1" id="KW-0732">Signal</keyword>
<evidence type="ECO:0000259" key="2">
    <source>
        <dbReference type="Pfam" id="PF13568"/>
    </source>
</evidence>
<evidence type="ECO:0000313" key="3">
    <source>
        <dbReference type="EMBL" id="OUJ70299.1"/>
    </source>
</evidence>
<feature type="chain" id="PRO_5012828684" description="Outer membrane protein beta-barrel domain-containing protein" evidence="1">
    <location>
        <begin position="20"/>
        <end position="214"/>
    </location>
</feature>
<keyword evidence="4" id="KW-1185">Reference proteome</keyword>
<dbReference type="InterPro" id="IPR025665">
    <property type="entry name" value="Beta-barrel_OMP_2"/>
</dbReference>
<organism evidence="3 4">
    <name type="scientific">Hymenobacter crusticola</name>
    <dbReference type="NCBI Taxonomy" id="1770526"/>
    <lineage>
        <taxon>Bacteria</taxon>
        <taxon>Pseudomonadati</taxon>
        <taxon>Bacteroidota</taxon>
        <taxon>Cytophagia</taxon>
        <taxon>Cytophagales</taxon>
        <taxon>Hymenobacteraceae</taxon>
        <taxon>Hymenobacter</taxon>
    </lineage>
</organism>
<gene>
    <name evidence="3" type="ORF">BXP70_24710</name>
</gene>
<reference evidence="3 4" key="1">
    <citation type="submission" date="2017-01" db="EMBL/GenBank/DDBJ databases">
        <title>A new Hymenobacter.</title>
        <authorList>
            <person name="Liang Y."/>
            <person name="Feng F."/>
        </authorList>
    </citation>
    <scope>NUCLEOTIDE SEQUENCE [LARGE SCALE GENOMIC DNA]</scope>
    <source>
        <strain evidence="3">MIMBbqt21</strain>
    </source>
</reference>
<dbReference type="RefSeq" id="WP_086596796.1">
    <property type="nucleotide sequence ID" value="NZ_MTSE01000024.1"/>
</dbReference>
<name>A0A243W8D6_9BACT</name>
<dbReference type="Pfam" id="PF13568">
    <property type="entry name" value="OMP_b-brl_2"/>
    <property type="match status" value="1"/>
</dbReference>
<feature type="signal peptide" evidence="1">
    <location>
        <begin position="1"/>
        <end position="19"/>
    </location>
</feature>
<feature type="domain" description="Outer membrane protein beta-barrel" evidence="2">
    <location>
        <begin position="18"/>
        <end position="190"/>
    </location>
</feature>
<accession>A0A243W8D6</accession>
<comment type="caution">
    <text evidence="3">The sequence shown here is derived from an EMBL/GenBank/DDBJ whole genome shotgun (WGS) entry which is preliminary data.</text>
</comment>
<proteinExistence type="predicted"/>
<dbReference type="OrthoDB" id="947434at2"/>
<protein>
    <recommendedName>
        <fullName evidence="2">Outer membrane protein beta-barrel domain-containing protein</fullName>
    </recommendedName>
</protein>
<sequence length="214" mass="22952">MKQLFLFSGLALLPVLSQAQTHLPLRLGATVGAAWTTQVSTYAGQPATKGRTGVVAGLVAQAPLSPSGNIFLQPELLLDQAGFRLSHARTNYKASLRWNYVSLPLLVGFTTHGFFATAGPQLSYLVGVHEHYEYGGYTNGNGTYMPAGESTATRPLGRKRWDASLAGAVGYRLSNGIGVEARYTEALTSLEGAYQGRTGPRNVSAQLRLSYLFL</sequence>
<dbReference type="AlphaFoldDB" id="A0A243W8D6"/>
<evidence type="ECO:0000256" key="1">
    <source>
        <dbReference type="SAM" id="SignalP"/>
    </source>
</evidence>
<evidence type="ECO:0000313" key="4">
    <source>
        <dbReference type="Proteomes" id="UP000194873"/>
    </source>
</evidence>
<dbReference type="Proteomes" id="UP000194873">
    <property type="component" value="Unassembled WGS sequence"/>
</dbReference>